<comment type="caution">
    <text evidence="3">The sequence shown here is derived from an EMBL/GenBank/DDBJ whole genome shotgun (WGS) entry which is preliminary data.</text>
</comment>
<evidence type="ECO:0000313" key="3">
    <source>
        <dbReference type="EMBL" id="MDX8417088.1"/>
    </source>
</evidence>
<evidence type="ECO:0000256" key="2">
    <source>
        <dbReference type="SAM" id="SignalP"/>
    </source>
</evidence>
<feature type="chain" id="PRO_5046708210" description="Ig-like domain-containing protein" evidence="2">
    <location>
        <begin position="26"/>
        <end position="393"/>
    </location>
</feature>
<keyword evidence="1" id="KW-1133">Transmembrane helix</keyword>
<proteinExistence type="predicted"/>
<keyword evidence="2" id="KW-0732">Signal</keyword>
<dbReference type="RefSeq" id="WP_320325387.1">
    <property type="nucleotide sequence ID" value="NZ_JALBUS010000005.1"/>
</dbReference>
<evidence type="ECO:0000313" key="4">
    <source>
        <dbReference type="Proteomes" id="UP001285244"/>
    </source>
</evidence>
<keyword evidence="1" id="KW-0812">Transmembrane</keyword>
<protein>
    <recommendedName>
        <fullName evidence="5">Ig-like domain-containing protein</fullName>
    </recommendedName>
</protein>
<reference evidence="3 4" key="1">
    <citation type="submission" date="2022-03" db="EMBL/GenBank/DDBJ databases">
        <title>Novel taxa within the pig intestine.</title>
        <authorList>
            <person name="Wylensek D."/>
            <person name="Bishof K."/>
            <person name="Afrizal A."/>
            <person name="Clavel T."/>
        </authorList>
    </citation>
    <scope>NUCLEOTIDE SEQUENCE [LARGE SCALE GENOMIC DNA]</scope>
    <source>
        <strain evidence="3 4">Cla-KB-P134</strain>
    </source>
</reference>
<keyword evidence="1" id="KW-0472">Membrane</keyword>
<name>A0ABU4WMT7_9FIRM</name>
<accession>A0ABU4WMT7</accession>
<dbReference type="EMBL" id="JALBUS010000005">
    <property type="protein sequence ID" value="MDX8417088.1"/>
    <property type="molecule type" value="Genomic_DNA"/>
</dbReference>
<organism evidence="3 4">
    <name type="scientific">Absicoccus intestinalis</name>
    <dbReference type="NCBI Taxonomy" id="2926319"/>
    <lineage>
        <taxon>Bacteria</taxon>
        <taxon>Bacillati</taxon>
        <taxon>Bacillota</taxon>
        <taxon>Erysipelotrichia</taxon>
        <taxon>Erysipelotrichales</taxon>
        <taxon>Erysipelotrichaceae</taxon>
        <taxon>Absicoccus</taxon>
    </lineage>
</organism>
<feature type="transmembrane region" description="Helical" evidence="1">
    <location>
        <begin position="367"/>
        <end position="388"/>
    </location>
</feature>
<keyword evidence="4" id="KW-1185">Reference proteome</keyword>
<evidence type="ECO:0000256" key="1">
    <source>
        <dbReference type="SAM" id="Phobius"/>
    </source>
</evidence>
<gene>
    <name evidence="3" type="ORF">MOZ64_04410</name>
</gene>
<dbReference type="Proteomes" id="UP001285244">
    <property type="component" value="Unassembled WGS sequence"/>
</dbReference>
<feature type="signal peptide" evidence="2">
    <location>
        <begin position="1"/>
        <end position="25"/>
    </location>
</feature>
<sequence length="393" mass="42462">MKKNRILAAVTATLLCMPATSSIFAAGHQQHTWNQGVWTWRSNTSAYVTLTCTEDGAKQLSAGKITVSQQPATCTEPGKTIYTASTLFDGKTYTDSREVVTSQATGHNWKVSGWTWSDDNTQATVTVTCQNNTSEVRTLNAEIRSDVVDEPTCVDEGKTMYTATAKDPETGKSYVTFKNVTTPVNPDGHAFEAGTGTWKWNDDDSKAQYIATCLLCDKEVPFDATITQTVTKEPTCTEAGEANLKATAILDAADPEDTTVQDETTGTIKALGHDWQKPTFTWNADKIKATATFVCARDKSHTKVVDAVVTSKVTKEPTASTTGEKVIMATATFDGKTYTDDQTIPLAKKTVSAKQTKVKTDSVDTGIHAWTGVYASAAAVSAGLFLTVRKREK</sequence>
<evidence type="ECO:0008006" key="5">
    <source>
        <dbReference type="Google" id="ProtNLM"/>
    </source>
</evidence>